<dbReference type="Pfam" id="PF00753">
    <property type="entry name" value="Lactamase_B"/>
    <property type="match status" value="1"/>
</dbReference>
<dbReference type="SMART" id="SM00849">
    <property type="entry name" value="Lactamase_B"/>
    <property type="match status" value="1"/>
</dbReference>
<dbReference type="InterPro" id="IPR052159">
    <property type="entry name" value="Competence_DNA_uptake"/>
</dbReference>
<sequence length="309" mass="35268">MKKIQLILFLILIIVLSMLFLVKKDKQQINLEQKNQEVVEKSINKGLKVTYLDIGQGDASFIEFPDGEQMLVDCAIDGRILEALGRVMPYYDHVIDYLLVTHPDLDHYGGCTEVLNRFDVKNIVYNGLEKKGDQMWEAFQLAVQNEKANYTEVTKEEVWNIASTTLHILYPDHSLRDNKNIPNSKLEANDNNTSIVFKLAYLDKSMLFMGDTETELEKYLIATYDNQLDVDILKLGHHGSDSSSSQDFIKIVSPHDAIASCGLNNKYGHPSRRILSKLERVSSSTIWRTDWQGDIFLNLDESGLNLHIN</sequence>
<organism evidence="2 3">
    <name type="scientific">Candidatus Magasanikbacteria bacterium CG1_02_32_51</name>
    <dbReference type="NCBI Taxonomy" id="1805238"/>
    <lineage>
        <taxon>Bacteria</taxon>
        <taxon>Candidatus Magasanikiibacteriota</taxon>
    </lineage>
</organism>
<dbReference type="PANTHER" id="PTHR30619:SF1">
    <property type="entry name" value="RECOMBINATION PROTEIN 2"/>
    <property type="match status" value="1"/>
</dbReference>
<name>A0A1J4UCS1_9BACT</name>
<gene>
    <name evidence="2" type="ORF">AUJ23_00110</name>
</gene>
<evidence type="ECO:0000313" key="2">
    <source>
        <dbReference type="EMBL" id="OIO20557.1"/>
    </source>
</evidence>
<dbReference type="PANTHER" id="PTHR30619">
    <property type="entry name" value="DNA INTERNALIZATION/COMPETENCE PROTEIN COMEC/REC2"/>
    <property type="match status" value="1"/>
</dbReference>
<feature type="domain" description="Metallo-beta-lactamase" evidence="1">
    <location>
        <begin position="56"/>
        <end position="263"/>
    </location>
</feature>
<dbReference type="SUPFAM" id="SSF56281">
    <property type="entry name" value="Metallo-hydrolase/oxidoreductase"/>
    <property type="match status" value="1"/>
</dbReference>
<dbReference type="InterPro" id="IPR001279">
    <property type="entry name" value="Metallo-B-lactamas"/>
</dbReference>
<proteinExistence type="predicted"/>
<dbReference type="Gene3D" id="3.60.15.10">
    <property type="entry name" value="Ribonuclease Z/Hydroxyacylglutathione hydrolase-like"/>
    <property type="match status" value="1"/>
</dbReference>
<dbReference type="AlphaFoldDB" id="A0A1J4UCS1"/>
<dbReference type="EMBL" id="MNVC01000001">
    <property type="protein sequence ID" value="OIO20557.1"/>
    <property type="molecule type" value="Genomic_DNA"/>
</dbReference>
<accession>A0A1J4UCS1</accession>
<evidence type="ECO:0000313" key="3">
    <source>
        <dbReference type="Proteomes" id="UP000181941"/>
    </source>
</evidence>
<dbReference type="STRING" id="1805238.AUJ23_00110"/>
<reference evidence="2 3" key="1">
    <citation type="journal article" date="2016" name="Environ. Microbiol.">
        <title>Genomic resolution of a cold subsurface aquifer community provides metabolic insights for novel microbes adapted to high CO concentrations.</title>
        <authorList>
            <person name="Probst A.J."/>
            <person name="Castelle C.J."/>
            <person name="Singh A."/>
            <person name="Brown C.T."/>
            <person name="Anantharaman K."/>
            <person name="Sharon I."/>
            <person name="Hug L.A."/>
            <person name="Burstein D."/>
            <person name="Emerson J.B."/>
            <person name="Thomas B.C."/>
            <person name="Banfield J.F."/>
        </authorList>
    </citation>
    <scope>NUCLEOTIDE SEQUENCE [LARGE SCALE GENOMIC DNA]</scope>
    <source>
        <strain evidence="2">CG1_02_32_51</strain>
    </source>
</reference>
<protein>
    <recommendedName>
        <fullName evidence="1">Metallo-beta-lactamase domain-containing protein</fullName>
    </recommendedName>
</protein>
<dbReference type="CDD" id="cd07731">
    <property type="entry name" value="ComA-like_MBL-fold"/>
    <property type="match status" value="1"/>
</dbReference>
<comment type="caution">
    <text evidence="2">The sequence shown here is derived from an EMBL/GenBank/DDBJ whole genome shotgun (WGS) entry which is preliminary data.</text>
</comment>
<dbReference type="InterPro" id="IPR036866">
    <property type="entry name" value="RibonucZ/Hydroxyglut_hydro"/>
</dbReference>
<dbReference type="Proteomes" id="UP000181941">
    <property type="component" value="Unassembled WGS sequence"/>
</dbReference>
<evidence type="ECO:0000259" key="1">
    <source>
        <dbReference type="SMART" id="SM00849"/>
    </source>
</evidence>
<dbReference type="InterPro" id="IPR035681">
    <property type="entry name" value="ComA-like_MBL"/>
</dbReference>